<proteinExistence type="predicted"/>
<comment type="caution">
    <text evidence="1">The sequence shown here is derived from an EMBL/GenBank/DDBJ whole genome shotgun (WGS) entry which is preliminary data.</text>
</comment>
<dbReference type="AlphaFoldDB" id="A0A5C7H1N5"/>
<name>A0A5C7H1N5_9ROSI</name>
<keyword evidence="2" id="KW-1185">Reference proteome</keyword>
<dbReference type="EMBL" id="VAHF01000011">
    <property type="protein sequence ID" value="TXG50689.1"/>
    <property type="molecule type" value="Genomic_DNA"/>
</dbReference>
<accession>A0A5C7H1N5</accession>
<organism evidence="1 2">
    <name type="scientific">Acer yangbiense</name>
    <dbReference type="NCBI Taxonomy" id="1000413"/>
    <lineage>
        <taxon>Eukaryota</taxon>
        <taxon>Viridiplantae</taxon>
        <taxon>Streptophyta</taxon>
        <taxon>Embryophyta</taxon>
        <taxon>Tracheophyta</taxon>
        <taxon>Spermatophyta</taxon>
        <taxon>Magnoliopsida</taxon>
        <taxon>eudicotyledons</taxon>
        <taxon>Gunneridae</taxon>
        <taxon>Pentapetalae</taxon>
        <taxon>rosids</taxon>
        <taxon>malvids</taxon>
        <taxon>Sapindales</taxon>
        <taxon>Sapindaceae</taxon>
        <taxon>Hippocastanoideae</taxon>
        <taxon>Acereae</taxon>
        <taxon>Acer</taxon>
    </lineage>
</organism>
<protein>
    <submittedName>
        <fullName evidence="1">Uncharacterized protein</fullName>
    </submittedName>
</protein>
<evidence type="ECO:0000313" key="1">
    <source>
        <dbReference type="EMBL" id="TXG50689.1"/>
    </source>
</evidence>
<evidence type="ECO:0000313" key="2">
    <source>
        <dbReference type="Proteomes" id="UP000323000"/>
    </source>
</evidence>
<gene>
    <name evidence="1" type="ORF">EZV62_023213</name>
</gene>
<sequence>MQLLRVSWKLLEQEIKRSNLDSGMKRRGNGLITGSIMELLGSFFFRNLTHGKPGIRIITSTLQTMLLYGLVCSTQIFIWWRKYSGKVIKARAWFARLELQLLRQTLENYGW</sequence>
<dbReference type="Proteomes" id="UP000323000">
    <property type="component" value="Chromosome 11"/>
</dbReference>
<reference evidence="2" key="1">
    <citation type="journal article" date="2019" name="Gigascience">
        <title>De novo genome assembly of the endangered Acer yangbiense, a plant species with extremely small populations endemic to Yunnan Province, China.</title>
        <authorList>
            <person name="Yang J."/>
            <person name="Wariss H.M."/>
            <person name="Tao L."/>
            <person name="Zhang R."/>
            <person name="Yun Q."/>
            <person name="Hollingsworth P."/>
            <person name="Dao Z."/>
            <person name="Luo G."/>
            <person name="Guo H."/>
            <person name="Ma Y."/>
            <person name="Sun W."/>
        </authorList>
    </citation>
    <scope>NUCLEOTIDE SEQUENCE [LARGE SCALE GENOMIC DNA]</scope>
    <source>
        <strain evidence="2">cv. Malutang</strain>
    </source>
</reference>